<evidence type="ECO:0000256" key="1">
    <source>
        <dbReference type="SAM" id="Phobius"/>
    </source>
</evidence>
<accession>A0A8J7VZJ4</accession>
<reference evidence="2" key="1">
    <citation type="submission" date="2021-04" db="EMBL/GenBank/DDBJ databases">
        <title>Sinoanaerobacter chloroacetimidivorans sp. nov., an obligate anaerobic bacterium isolated from anaerobic sludge.</title>
        <authorList>
            <person name="Bao Y."/>
        </authorList>
    </citation>
    <scope>NUCLEOTIDE SEQUENCE</scope>
    <source>
        <strain evidence="2">BAD-6</strain>
    </source>
</reference>
<dbReference type="EMBL" id="JAGSND010000003">
    <property type="protein sequence ID" value="MBR0597576.1"/>
    <property type="molecule type" value="Genomic_DNA"/>
</dbReference>
<dbReference type="Proteomes" id="UP000675664">
    <property type="component" value="Unassembled WGS sequence"/>
</dbReference>
<dbReference type="InterPro" id="IPR047928">
    <property type="entry name" value="Perm_prefix_1"/>
</dbReference>
<dbReference type="RefSeq" id="WP_227017706.1">
    <property type="nucleotide sequence ID" value="NZ_JAGSND010000003.1"/>
</dbReference>
<comment type="caution">
    <text evidence="2">The sequence shown here is derived from an EMBL/GenBank/DDBJ whole genome shotgun (WGS) entry which is preliminary data.</text>
</comment>
<sequence length="291" mass="32527">MDIKQYIDTLFSGYEETEALADFKQEIKSNMDDRIKSLMKKGLDDKAAFNKAISELGDVSALADELSLKKRQEVFSEMYMKTKSYMKPWRMVLYILCGVILCFGIIAAALAWSFSGEINAFLGTLLIFSEIAVLGFVFLGLTQETAAREAMSWKRALWYVGVSGVFLFGIIVFIMTYFLDGLGLPYAVATLIPFGLPSLALGVFLILTEKDRSKPWVVEFRKKAMEREMQRFANPAQEERFGLVSGALWIAAIAVFIILTITVGIKFSWLAFPAGVIGQMLILSAFSKKGE</sequence>
<feature type="transmembrane region" description="Helical" evidence="1">
    <location>
        <begin position="241"/>
        <end position="261"/>
    </location>
</feature>
<gene>
    <name evidence="2" type="ORF">KCX82_06815</name>
</gene>
<evidence type="ECO:0000313" key="2">
    <source>
        <dbReference type="EMBL" id="MBR0597576.1"/>
    </source>
</evidence>
<organism evidence="2 3">
    <name type="scientific">Sinanaerobacter chloroacetimidivorans</name>
    <dbReference type="NCBI Taxonomy" id="2818044"/>
    <lineage>
        <taxon>Bacteria</taxon>
        <taxon>Bacillati</taxon>
        <taxon>Bacillota</taxon>
        <taxon>Clostridia</taxon>
        <taxon>Peptostreptococcales</taxon>
        <taxon>Anaerovoracaceae</taxon>
        <taxon>Sinanaerobacter</taxon>
    </lineage>
</organism>
<keyword evidence="1" id="KW-0472">Membrane</keyword>
<keyword evidence="3" id="KW-1185">Reference proteome</keyword>
<name>A0A8J7VZJ4_9FIRM</name>
<feature type="transmembrane region" description="Helical" evidence="1">
    <location>
        <begin position="267"/>
        <end position="286"/>
    </location>
</feature>
<proteinExistence type="predicted"/>
<evidence type="ECO:0000313" key="3">
    <source>
        <dbReference type="Proteomes" id="UP000675664"/>
    </source>
</evidence>
<keyword evidence="1" id="KW-0812">Transmembrane</keyword>
<feature type="transmembrane region" description="Helical" evidence="1">
    <location>
        <begin position="120"/>
        <end position="141"/>
    </location>
</feature>
<dbReference type="NCBIfam" id="NF038403">
    <property type="entry name" value="perm_prefix_1"/>
    <property type="match status" value="1"/>
</dbReference>
<keyword evidence="1" id="KW-1133">Transmembrane helix</keyword>
<dbReference type="AlphaFoldDB" id="A0A8J7VZJ4"/>
<protein>
    <submittedName>
        <fullName evidence="2">Uncharacterized protein</fullName>
    </submittedName>
</protein>
<reference evidence="2" key="2">
    <citation type="submission" date="2021-04" db="EMBL/GenBank/DDBJ databases">
        <authorList>
            <person name="Liu J."/>
        </authorList>
    </citation>
    <scope>NUCLEOTIDE SEQUENCE</scope>
    <source>
        <strain evidence="2">BAD-6</strain>
    </source>
</reference>
<feature type="transmembrane region" description="Helical" evidence="1">
    <location>
        <begin position="184"/>
        <end position="207"/>
    </location>
</feature>
<feature type="transmembrane region" description="Helical" evidence="1">
    <location>
        <begin position="156"/>
        <end position="178"/>
    </location>
</feature>
<feature type="transmembrane region" description="Helical" evidence="1">
    <location>
        <begin position="91"/>
        <end position="114"/>
    </location>
</feature>